<protein>
    <submittedName>
        <fullName evidence="7">Uncharacterized protein</fullName>
    </submittedName>
</protein>
<dbReference type="InterPro" id="IPR001349">
    <property type="entry name" value="Cyt_c_oxidase_su6a"/>
</dbReference>
<name>A0A9W7FJU0_9STRA</name>
<dbReference type="EMBL" id="BRXW01000190">
    <property type="protein sequence ID" value="GMI13328.1"/>
    <property type="molecule type" value="Genomic_DNA"/>
</dbReference>
<keyword evidence="6" id="KW-0812">Transmembrane</keyword>
<dbReference type="Gene3D" id="4.10.95.10">
    <property type="entry name" value="Cytochrome c oxidase, subunit VIa"/>
    <property type="match status" value="1"/>
</dbReference>
<keyword evidence="3" id="KW-0809">Transit peptide</keyword>
<dbReference type="Proteomes" id="UP001165122">
    <property type="component" value="Unassembled WGS sequence"/>
</dbReference>
<evidence type="ECO:0000313" key="7">
    <source>
        <dbReference type="EMBL" id="GMI13328.1"/>
    </source>
</evidence>
<dbReference type="OrthoDB" id="5947505at2759"/>
<dbReference type="InterPro" id="IPR036418">
    <property type="entry name" value="Cyt_c_oxidase_su6a_sf"/>
</dbReference>
<keyword evidence="4" id="KW-0496">Mitochondrion</keyword>
<evidence type="ECO:0000256" key="6">
    <source>
        <dbReference type="SAM" id="Phobius"/>
    </source>
</evidence>
<dbReference type="SUPFAM" id="SSF81411">
    <property type="entry name" value="Mitochondrial cytochrome c oxidase subunit VIa"/>
    <property type="match status" value="1"/>
</dbReference>
<keyword evidence="8" id="KW-1185">Reference proteome</keyword>
<accession>A0A9W7FJU0</accession>
<reference evidence="8" key="1">
    <citation type="journal article" date="2023" name="Commun. Biol.">
        <title>Genome analysis of Parmales, the sister group of diatoms, reveals the evolutionary specialization of diatoms from phago-mixotrophs to photoautotrophs.</title>
        <authorList>
            <person name="Ban H."/>
            <person name="Sato S."/>
            <person name="Yoshikawa S."/>
            <person name="Yamada K."/>
            <person name="Nakamura Y."/>
            <person name="Ichinomiya M."/>
            <person name="Sato N."/>
            <person name="Blanc-Mathieu R."/>
            <person name="Endo H."/>
            <person name="Kuwata A."/>
            <person name="Ogata H."/>
        </authorList>
    </citation>
    <scope>NUCLEOTIDE SEQUENCE [LARGE SCALE GENOMIC DNA]</scope>
    <source>
        <strain evidence="8">NIES 3700</strain>
    </source>
</reference>
<dbReference type="AlphaFoldDB" id="A0A9W7FJU0"/>
<evidence type="ECO:0000256" key="4">
    <source>
        <dbReference type="ARBA" id="ARBA00023128"/>
    </source>
</evidence>
<dbReference type="GO" id="GO:0005743">
    <property type="term" value="C:mitochondrial inner membrane"/>
    <property type="evidence" value="ECO:0007669"/>
    <property type="project" value="UniProtKB-SubCell"/>
</dbReference>
<organism evidence="7 8">
    <name type="scientific">Triparma laevis f. longispina</name>
    <dbReference type="NCBI Taxonomy" id="1714387"/>
    <lineage>
        <taxon>Eukaryota</taxon>
        <taxon>Sar</taxon>
        <taxon>Stramenopiles</taxon>
        <taxon>Ochrophyta</taxon>
        <taxon>Bolidophyceae</taxon>
        <taxon>Parmales</taxon>
        <taxon>Triparmaceae</taxon>
        <taxon>Triparma</taxon>
    </lineage>
</organism>
<evidence type="ECO:0000256" key="3">
    <source>
        <dbReference type="ARBA" id="ARBA00022946"/>
    </source>
</evidence>
<proteinExistence type="predicted"/>
<evidence type="ECO:0000256" key="2">
    <source>
        <dbReference type="ARBA" id="ARBA00022792"/>
    </source>
</evidence>
<comment type="caution">
    <text evidence="7">The sequence shown here is derived from an EMBL/GenBank/DDBJ whole genome shotgun (WGS) entry which is preliminary data.</text>
</comment>
<keyword evidence="5 6" id="KW-0472">Membrane</keyword>
<sequence length="150" mass="16620">MRPVQVEGITSDFIPLARRAAVFQRPGFVFCIPAFASRAAARAIPAFRASAQRKFGHGQAEAISEMNKWKKMSLYVALPATALLCVVNMGILATNGHHHYADEDYVPGKGGVELPTHVRLRNKPYPWSCPDCNLFHAPCWAKCREQKAKA</sequence>
<evidence type="ECO:0000256" key="5">
    <source>
        <dbReference type="ARBA" id="ARBA00023136"/>
    </source>
</evidence>
<evidence type="ECO:0000313" key="8">
    <source>
        <dbReference type="Proteomes" id="UP001165122"/>
    </source>
</evidence>
<dbReference type="Pfam" id="PF02046">
    <property type="entry name" value="COX6A"/>
    <property type="match status" value="1"/>
</dbReference>
<keyword evidence="2" id="KW-0999">Mitochondrion inner membrane</keyword>
<comment type="subcellular location">
    <subcellularLocation>
        <location evidence="1">Mitochondrion inner membrane</location>
    </subcellularLocation>
</comment>
<keyword evidence="6" id="KW-1133">Transmembrane helix</keyword>
<evidence type="ECO:0000256" key="1">
    <source>
        <dbReference type="ARBA" id="ARBA00004273"/>
    </source>
</evidence>
<feature type="transmembrane region" description="Helical" evidence="6">
    <location>
        <begin position="74"/>
        <end position="93"/>
    </location>
</feature>
<gene>
    <name evidence="7" type="ORF">TrLO_g7939</name>
</gene>